<dbReference type="InterPro" id="IPR036890">
    <property type="entry name" value="HATPase_C_sf"/>
</dbReference>
<proteinExistence type="predicted"/>
<dbReference type="PANTHER" id="PTHR43711:SF31">
    <property type="entry name" value="HISTIDINE KINASE"/>
    <property type="match status" value="1"/>
</dbReference>
<dbReference type="Gene3D" id="3.30.450.20">
    <property type="entry name" value="PAS domain"/>
    <property type="match status" value="1"/>
</dbReference>
<dbReference type="RefSeq" id="WP_044546087.1">
    <property type="nucleotide sequence ID" value="NZ_CDRH01000496.1"/>
</dbReference>
<evidence type="ECO:0000256" key="8">
    <source>
        <dbReference type="SAM" id="Phobius"/>
    </source>
</evidence>
<evidence type="ECO:0000313" key="12">
    <source>
        <dbReference type="EMBL" id="MDB9139389.1"/>
    </source>
</evidence>
<dbReference type="SMART" id="SM00388">
    <property type="entry name" value="HisKA"/>
    <property type="match status" value="1"/>
</dbReference>
<dbReference type="SMART" id="SM00387">
    <property type="entry name" value="HATPase_c"/>
    <property type="match status" value="1"/>
</dbReference>
<dbReference type="InterPro" id="IPR003594">
    <property type="entry name" value="HATPase_dom"/>
</dbReference>
<dbReference type="GO" id="GO:0000155">
    <property type="term" value="F:phosphorelay sensor kinase activity"/>
    <property type="evidence" value="ECO:0007669"/>
    <property type="project" value="InterPro"/>
</dbReference>
<dbReference type="SUPFAM" id="SSF47384">
    <property type="entry name" value="Homodimeric domain of signal transducing histidine kinase"/>
    <property type="match status" value="1"/>
</dbReference>
<dbReference type="FunFam" id="1.10.287.130:FF:000001">
    <property type="entry name" value="Two-component sensor histidine kinase"/>
    <property type="match status" value="1"/>
</dbReference>
<dbReference type="Gene3D" id="3.30.565.10">
    <property type="entry name" value="Histidine kinase-like ATPase, C-terminal domain"/>
    <property type="match status" value="1"/>
</dbReference>
<organism evidence="10 13">
    <name type="scientific">Parabacteroides distasonis</name>
    <dbReference type="NCBI Taxonomy" id="823"/>
    <lineage>
        <taxon>Bacteria</taxon>
        <taxon>Pseudomonadati</taxon>
        <taxon>Bacteroidota</taxon>
        <taxon>Bacteroidia</taxon>
        <taxon>Bacteroidales</taxon>
        <taxon>Tannerellaceae</taxon>
        <taxon>Parabacteroides</taxon>
    </lineage>
</organism>
<evidence type="ECO:0000256" key="6">
    <source>
        <dbReference type="ARBA" id="ARBA00023012"/>
    </source>
</evidence>
<name>A0A173S0X4_PARDI</name>
<keyword evidence="6" id="KW-0902">Two-component regulatory system</keyword>
<dbReference type="Pfam" id="PF02518">
    <property type="entry name" value="HATPase_c"/>
    <property type="match status" value="1"/>
</dbReference>
<feature type="transmembrane region" description="Helical" evidence="8">
    <location>
        <begin position="365"/>
        <end position="388"/>
    </location>
</feature>
<keyword evidence="8" id="KW-0812">Transmembrane</keyword>
<accession>A0A173S0X4</accession>
<dbReference type="PANTHER" id="PTHR43711">
    <property type="entry name" value="TWO-COMPONENT HISTIDINE KINASE"/>
    <property type="match status" value="1"/>
</dbReference>
<evidence type="ECO:0000256" key="1">
    <source>
        <dbReference type="ARBA" id="ARBA00000085"/>
    </source>
</evidence>
<dbReference type="EMBL" id="JAQMPX010000094">
    <property type="protein sequence ID" value="MDB9139389.1"/>
    <property type="molecule type" value="Genomic_DNA"/>
</dbReference>
<dbReference type="Gene3D" id="1.10.287.130">
    <property type="match status" value="1"/>
</dbReference>
<dbReference type="FunFam" id="3.30.565.10:FF:000006">
    <property type="entry name" value="Sensor histidine kinase WalK"/>
    <property type="match status" value="1"/>
</dbReference>
<dbReference type="CDD" id="cd16922">
    <property type="entry name" value="HATPase_EvgS-ArcB-TorS-like"/>
    <property type="match status" value="1"/>
</dbReference>
<keyword evidence="8" id="KW-1133">Transmembrane helix</keyword>
<dbReference type="EMBL" id="CYXP01000001">
    <property type="protein sequence ID" value="CUM83950.1"/>
    <property type="molecule type" value="Genomic_DNA"/>
</dbReference>
<reference evidence="11" key="2">
    <citation type="submission" date="2023-01" db="EMBL/GenBank/DDBJ databases">
        <title>Human gut microbiome strain richness.</title>
        <authorList>
            <person name="Chen-Liaw A."/>
        </authorList>
    </citation>
    <scope>NUCLEOTIDE SEQUENCE</scope>
    <source>
        <strain evidence="12">D35st1_E5_D35t1_190705</strain>
        <strain evidence="11">RTP21484st1_E5_RTP21484_190118</strain>
    </source>
</reference>
<dbReference type="Proteomes" id="UP000095591">
    <property type="component" value="Unassembled WGS sequence"/>
</dbReference>
<evidence type="ECO:0000259" key="9">
    <source>
        <dbReference type="PROSITE" id="PS50109"/>
    </source>
</evidence>
<dbReference type="InterPro" id="IPR036097">
    <property type="entry name" value="HisK_dim/P_sf"/>
</dbReference>
<dbReference type="InterPro" id="IPR003661">
    <property type="entry name" value="HisK_dim/P_dom"/>
</dbReference>
<gene>
    <name evidence="10" type="primary">rcsC_3</name>
    <name evidence="10" type="ORF">ERS852429_00830</name>
    <name evidence="11" type="ORF">PN599_05385</name>
    <name evidence="12" type="ORF">PN612_12860</name>
</gene>
<dbReference type="Gene3D" id="3.40.50.2300">
    <property type="match status" value="1"/>
</dbReference>
<evidence type="ECO:0000313" key="11">
    <source>
        <dbReference type="EMBL" id="MDB9004428.1"/>
    </source>
</evidence>
<dbReference type="InterPro" id="IPR004358">
    <property type="entry name" value="Sig_transdc_His_kin-like_C"/>
</dbReference>
<dbReference type="Proteomes" id="UP001211522">
    <property type="component" value="Unassembled WGS sequence"/>
</dbReference>
<dbReference type="PROSITE" id="PS51257">
    <property type="entry name" value="PROKAR_LIPOPROTEIN"/>
    <property type="match status" value="1"/>
</dbReference>
<evidence type="ECO:0000256" key="5">
    <source>
        <dbReference type="ARBA" id="ARBA00022777"/>
    </source>
</evidence>
<dbReference type="EC" id="2.7.13.3" evidence="2"/>
<dbReference type="SUPFAM" id="SSF55874">
    <property type="entry name" value="ATPase domain of HSP90 chaperone/DNA topoisomerase II/histidine kinase"/>
    <property type="match status" value="1"/>
</dbReference>
<dbReference type="PRINTS" id="PR00344">
    <property type="entry name" value="BCTRLSENSOR"/>
</dbReference>
<dbReference type="Pfam" id="PF00512">
    <property type="entry name" value="HisKA"/>
    <property type="match status" value="1"/>
</dbReference>
<evidence type="ECO:0000313" key="13">
    <source>
        <dbReference type="Proteomes" id="UP000095591"/>
    </source>
</evidence>
<dbReference type="PROSITE" id="PS50109">
    <property type="entry name" value="HIS_KIN"/>
    <property type="match status" value="1"/>
</dbReference>
<dbReference type="InterPro" id="IPR005467">
    <property type="entry name" value="His_kinase_dom"/>
</dbReference>
<dbReference type="CDD" id="cd00082">
    <property type="entry name" value="HisKA"/>
    <property type="match status" value="1"/>
</dbReference>
<keyword evidence="7 8" id="KW-0472">Membrane</keyword>
<dbReference type="EMBL" id="JAQMPJ010000003">
    <property type="protein sequence ID" value="MDB9004428.1"/>
    <property type="molecule type" value="Genomic_DNA"/>
</dbReference>
<evidence type="ECO:0000313" key="10">
    <source>
        <dbReference type="EMBL" id="CUM83950.1"/>
    </source>
</evidence>
<dbReference type="AlphaFoldDB" id="A0A173S0X4"/>
<dbReference type="Proteomes" id="UP001210126">
    <property type="component" value="Unassembled WGS sequence"/>
</dbReference>
<evidence type="ECO:0000256" key="2">
    <source>
        <dbReference type="ARBA" id="ARBA00012438"/>
    </source>
</evidence>
<reference evidence="10 13" key="1">
    <citation type="submission" date="2015-09" db="EMBL/GenBank/DDBJ databases">
        <authorList>
            <consortium name="Pathogen Informatics"/>
        </authorList>
    </citation>
    <scope>NUCLEOTIDE SEQUENCE [LARGE SCALE GENOMIC DNA]</scope>
    <source>
        <strain evidence="10 13">2789STDY5608872</strain>
    </source>
</reference>
<keyword evidence="4 10" id="KW-0808">Transferase</keyword>
<evidence type="ECO:0000256" key="7">
    <source>
        <dbReference type="ARBA" id="ARBA00023136"/>
    </source>
</evidence>
<evidence type="ECO:0000256" key="3">
    <source>
        <dbReference type="ARBA" id="ARBA00022553"/>
    </source>
</evidence>
<sequence>MRFLNNVGGVFILLLLALGCKPEAKRSRVLVIQSFRWDDKNYLELNSDIRKELGKNRVNADIRTFYLDCECYMAEEEEERMYNFIDTIRLWKPDIILVNDDQATYTLMKCGHPFVKKVPVVFSGVNFPNWDLLEEYPNVTGSWDKIDYEENLRLIDRQMGKSRIYINYDKTSLGQLAFRELIKAVDTSRYVLDYNQLAFQLNDPDFKVDSMMFRTEMRMKAIRPSKNIIHFMPFRKANGEFLLSNINGTYPYCVFFNIRYDYTSAGLSKMFVTPSFTAVREIFNINVEVLGGYFCSNRMQAAEQARLAAKILSGTPVSSVPIVESPKEYLYDWVEMQRLGISKEEVPTNVHVINMPISERYKIEVFIASSLGVILLLALIGYLFYLYWREARRRKEVLANLKQEKEHLSLALEGGNIFAWELQSGTFRFDNEFFSYVNTSPREIPLDELYEMVHPDDRQSLRSLIDFICTGTISHHILQYRCDFNGKGYQWWEFRYGSLEDANDGYVINGLCLNIQNIKDTEEVLISAREKAEESDRMKSAFLANMSHEIRTPLNAIVGFSNLMNSEEVLEPEEREQFVKLINTNSDLLLKLINDILDLSRMESGKMSFVFDRHDLNVLINEIYCTFQLMIPEGVELRMRVPEIPVVVAVDPYRLKQVLSNFINNAIKFTTSGYIEVGYYFCTKGDCLHIYVEDTGIGIPEEKQKQVFDRFCKLDEFAQGTGLGLAICQVIAQRFGGEIQLKSEYGKGSRFTLTLPKERIG</sequence>
<protein>
    <recommendedName>
        <fullName evidence="2">histidine kinase</fullName>
        <ecNumber evidence="2">2.7.13.3</ecNumber>
    </recommendedName>
</protein>
<comment type="catalytic activity">
    <reaction evidence="1">
        <text>ATP + protein L-histidine = ADP + protein N-phospho-L-histidine.</text>
        <dbReference type="EC" id="2.7.13.3"/>
    </reaction>
</comment>
<keyword evidence="3" id="KW-0597">Phosphoprotein</keyword>
<evidence type="ECO:0000256" key="4">
    <source>
        <dbReference type="ARBA" id="ARBA00022679"/>
    </source>
</evidence>
<feature type="domain" description="Histidine kinase" evidence="9">
    <location>
        <begin position="545"/>
        <end position="759"/>
    </location>
</feature>
<keyword evidence="5 10" id="KW-0418">Kinase</keyword>
<dbReference type="InterPro" id="IPR050736">
    <property type="entry name" value="Sensor_HK_Regulatory"/>
</dbReference>